<accession>A0AAV7TAI2</accession>
<comment type="caution">
    <text evidence="1">The sequence shown here is derived from an EMBL/GenBank/DDBJ whole genome shotgun (WGS) entry which is preliminary data.</text>
</comment>
<protein>
    <submittedName>
        <fullName evidence="1">Uncharacterized protein</fullName>
    </submittedName>
</protein>
<evidence type="ECO:0000313" key="2">
    <source>
        <dbReference type="Proteomes" id="UP001066276"/>
    </source>
</evidence>
<dbReference type="AlphaFoldDB" id="A0AAV7TAI2"/>
<sequence length="53" mass="5867">SSKACSAVASCNTFNSNNNCELDNTLCRMIAVASKMRRGVDCIKRQAKRSQRK</sequence>
<reference evidence="1" key="1">
    <citation type="journal article" date="2022" name="bioRxiv">
        <title>Sequencing and chromosome-scale assembly of the giantPleurodeles waltlgenome.</title>
        <authorList>
            <person name="Brown T."/>
            <person name="Elewa A."/>
            <person name="Iarovenko S."/>
            <person name="Subramanian E."/>
            <person name="Araus A.J."/>
            <person name="Petzold A."/>
            <person name="Susuki M."/>
            <person name="Suzuki K.-i.T."/>
            <person name="Hayashi T."/>
            <person name="Toyoda A."/>
            <person name="Oliveira C."/>
            <person name="Osipova E."/>
            <person name="Leigh N.D."/>
            <person name="Simon A."/>
            <person name="Yun M.H."/>
        </authorList>
    </citation>
    <scope>NUCLEOTIDE SEQUENCE</scope>
    <source>
        <strain evidence="1">20211129_DDA</strain>
        <tissue evidence="1">Liver</tissue>
    </source>
</reference>
<keyword evidence="2" id="KW-1185">Reference proteome</keyword>
<feature type="non-terminal residue" evidence="1">
    <location>
        <position position="1"/>
    </location>
</feature>
<organism evidence="1 2">
    <name type="scientific">Pleurodeles waltl</name>
    <name type="common">Iberian ribbed newt</name>
    <dbReference type="NCBI Taxonomy" id="8319"/>
    <lineage>
        <taxon>Eukaryota</taxon>
        <taxon>Metazoa</taxon>
        <taxon>Chordata</taxon>
        <taxon>Craniata</taxon>
        <taxon>Vertebrata</taxon>
        <taxon>Euteleostomi</taxon>
        <taxon>Amphibia</taxon>
        <taxon>Batrachia</taxon>
        <taxon>Caudata</taxon>
        <taxon>Salamandroidea</taxon>
        <taxon>Salamandridae</taxon>
        <taxon>Pleurodelinae</taxon>
        <taxon>Pleurodeles</taxon>
    </lineage>
</organism>
<proteinExistence type="predicted"/>
<evidence type="ECO:0000313" key="1">
    <source>
        <dbReference type="EMBL" id="KAJ1173205.1"/>
    </source>
</evidence>
<dbReference type="Proteomes" id="UP001066276">
    <property type="component" value="Chromosome 4_1"/>
</dbReference>
<dbReference type="EMBL" id="JANPWB010000007">
    <property type="protein sequence ID" value="KAJ1173205.1"/>
    <property type="molecule type" value="Genomic_DNA"/>
</dbReference>
<gene>
    <name evidence="1" type="ORF">NDU88_005045</name>
</gene>
<name>A0AAV7TAI2_PLEWA</name>
<feature type="non-terminal residue" evidence="1">
    <location>
        <position position="53"/>
    </location>
</feature>